<dbReference type="Gene3D" id="1.10.1470.10">
    <property type="entry name" value="YjbJ"/>
    <property type="match status" value="1"/>
</dbReference>
<dbReference type="InterPro" id="IPR050423">
    <property type="entry name" value="UPF0337_stress_rsp"/>
</dbReference>
<dbReference type="InterPro" id="IPR008462">
    <property type="entry name" value="CsbD"/>
</dbReference>
<dbReference type="EMBL" id="KM669726">
    <property type="protein sequence ID" value="AIW81386.1"/>
    <property type="molecule type" value="Genomic_DNA"/>
</dbReference>
<proteinExistence type="inferred from homology"/>
<protein>
    <recommendedName>
        <fullName evidence="3">CsbD-like domain-containing protein</fullName>
    </recommendedName>
</protein>
<feature type="domain" description="CsbD-like" evidence="3">
    <location>
        <begin position="78"/>
        <end position="129"/>
    </location>
</feature>
<organism evidence="4">
    <name type="scientific">uncultured bacterium TB308_p</name>
    <dbReference type="NCBI Taxonomy" id="1552139"/>
    <lineage>
        <taxon>Bacteria</taxon>
        <taxon>environmental samples</taxon>
    </lineage>
</organism>
<evidence type="ECO:0000313" key="4">
    <source>
        <dbReference type="EMBL" id="AIW81386.1"/>
    </source>
</evidence>
<comment type="similarity">
    <text evidence="1">Belongs to the UPF0337 (CsbD) family.</text>
</comment>
<dbReference type="InterPro" id="IPR036629">
    <property type="entry name" value="YjbJ_sf"/>
</dbReference>
<evidence type="ECO:0000256" key="2">
    <source>
        <dbReference type="SAM" id="MobiDB-lite"/>
    </source>
</evidence>
<accession>A0A0K0LBJ2</accession>
<dbReference type="PANTHER" id="PTHR34977:SF1">
    <property type="entry name" value="UPF0337 PROTEIN YJBJ"/>
    <property type="match status" value="1"/>
</dbReference>
<dbReference type="SUPFAM" id="SSF69047">
    <property type="entry name" value="Hypothetical protein YjbJ"/>
    <property type="match status" value="1"/>
</dbReference>
<feature type="region of interest" description="Disordered" evidence="2">
    <location>
        <begin position="36"/>
        <end position="80"/>
    </location>
</feature>
<dbReference type="PANTHER" id="PTHR34977">
    <property type="entry name" value="UPF0337 PROTEIN YJBJ"/>
    <property type="match status" value="1"/>
</dbReference>
<reference evidence="4" key="1">
    <citation type="submission" date="2014-09" db="EMBL/GenBank/DDBJ databases">
        <authorList>
            <person name="Magalhaes I.L.F."/>
            <person name="Oliveira U."/>
            <person name="Santos F.R."/>
            <person name="Vidigal T.H.D.A."/>
            <person name="Brescovit A.D."/>
            <person name="Santos A.J."/>
        </authorList>
    </citation>
    <scope>NUCLEOTIDE SEQUENCE</scope>
</reference>
<dbReference type="Pfam" id="PF05532">
    <property type="entry name" value="CsbD"/>
    <property type="match status" value="1"/>
</dbReference>
<evidence type="ECO:0000259" key="3">
    <source>
        <dbReference type="Pfam" id="PF05532"/>
    </source>
</evidence>
<name>A0A0K0LBJ2_9BACT</name>
<sequence>MAKKAWQRGRCRAPFHKSPALLGCSPTRLRQKLVHHGGLTGSHQRSHTPGCWKEQRRRPIGVNCGGMPPPQGKAMNEDQVKGTMEKAKGNVKEAAGKLVGNESLEAEGKADQVSGAVQKKVGDVKDAVDTITRKP</sequence>
<dbReference type="AlphaFoldDB" id="A0A0K0LBJ2"/>
<evidence type="ECO:0000256" key="1">
    <source>
        <dbReference type="ARBA" id="ARBA00009129"/>
    </source>
</evidence>